<dbReference type="AlphaFoldDB" id="A0A1H8R595"/>
<sequence>MNQYGEIYIDTCVRNPRGIRLQIACNTLLPTLAHSDSREWIGNGLCDIVHWLLPLYTADFLTPVAESIIGLPQH</sequence>
<reference evidence="2" key="1">
    <citation type="submission" date="2016-10" db="EMBL/GenBank/DDBJ databases">
        <authorList>
            <person name="Varghese N."/>
            <person name="Submissions S."/>
        </authorList>
    </citation>
    <scope>NUCLEOTIDE SEQUENCE [LARGE SCALE GENOMIC DNA]</scope>
    <source>
        <strain evidence="2">Nm76</strain>
    </source>
</reference>
<evidence type="ECO:0000313" key="2">
    <source>
        <dbReference type="Proteomes" id="UP000198814"/>
    </source>
</evidence>
<proteinExistence type="predicted"/>
<keyword evidence="2" id="KW-1185">Reference proteome</keyword>
<accession>A0A1H8R595</accession>
<dbReference type="EMBL" id="FODO01000013">
    <property type="protein sequence ID" value="SEO61093.1"/>
    <property type="molecule type" value="Genomic_DNA"/>
</dbReference>
<dbReference type="STRING" id="42354.SAMN05216333_11335"/>
<gene>
    <name evidence="1" type="ORF">SAMN05216333_11335</name>
</gene>
<evidence type="ECO:0000313" key="1">
    <source>
        <dbReference type="EMBL" id="SEO61093.1"/>
    </source>
</evidence>
<protein>
    <submittedName>
        <fullName evidence="1">Uncharacterized protein</fullName>
    </submittedName>
</protein>
<organism evidence="1 2">
    <name type="scientific">Nitrosomonas oligotropha</name>
    <dbReference type="NCBI Taxonomy" id="42354"/>
    <lineage>
        <taxon>Bacteria</taxon>
        <taxon>Pseudomonadati</taxon>
        <taxon>Pseudomonadota</taxon>
        <taxon>Betaproteobacteria</taxon>
        <taxon>Nitrosomonadales</taxon>
        <taxon>Nitrosomonadaceae</taxon>
        <taxon>Nitrosomonas</taxon>
    </lineage>
</organism>
<name>A0A1H8R595_9PROT</name>
<dbReference type="Proteomes" id="UP000198814">
    <property type="component" value="Unassembled WGS sequence"/>
</dbReference>